<dbReference type="Gene3D" id="3.60.20.10">
    <property type="entry name" value="Glutamine Phosphoribosylpyrophosphate, subunit 1, domain 1"/>
    <property type="match status" value="1"/>
</dbReference>
<dbReference type="InterPro" id="IPR001353">
    <property type="entry name" value="Proteasome_sua/b"/>
</dbReference>
<dbReference type="InterPro" id="IPR029055">
    <property type="entry name" value="Ntn_hydrolases_N"/>
</dbReference>
<comment type="similarity">
    <text evidence="2">Belongs to the peptidase T1A family.</text>
</comment>
<feature type="domain" description="Proteasome alpha-type subunits" evidence="3">
    <location>
        <begin position="6"/>
        <end position="28"/>
    </location>
</feature>
<evidence type="ECO:0000313" key="4">
    <source>
        <dbReference type="EMBL" id="KAA6369500.1"/>
    </source>
</evidence>
<evidence type="ECO:0000256" key="2">
    <source>
        <dbReference type="PROSITE-ProRule" id="PRU00808"/>
    </source>
</evidence>
<dbReference type="PROSITE" id="PS51475">
    <property type="entry name" value="PROTEASOME_ALPHA_2"/>
    <property type="match status" value="1"/>
</dbReference>
<evidence type="ECO:0000256" key="1">
    <source>
        <dbReference type="ARBA" id="ARBA00022942"/>
    </source>
</evidence>
<protein>
    <submittedName>
        <fullName evidence="4">Putative Proteasome subunit alpha type-2</fullName>
    </submittedName>
</protein>
<dbReference type="GO" id="GO:0006511">
    <property type="term" value="P:ubiquitin-dependent protein catabolic process"/>
    <property type="evidence" value="ECO:0007669"/>
    <property type="project" value="InterPro"/>
</dbReference>
<dbReference type="InterPro" id="IPR023332">
    <property type="entry name" value="Proteasome_alpha-type"/>
</dbReference>
<dbReference type="OrthoDB" id="431557at2759"/>
<comment type="caution">
    <text evidence="4">The sequence shown here is derived from an EMBL/GenBank/DDBJ whole genome shotgun (WGS) entry which is preliminary data.</text>
</comment>
<dbReference type="EMBL" id="SNRW01016309">
    <property type="protein sequence ID" value="KAA6369500.1"/>
    <property type="molecule type" value="Genomic_DNA"/>
</dbReference>
<reference evidence="4 5" key="1">
    <citation type="submission" date="2019-03" db="EMBL/GenBank/DDBJ databases">
        <title>Single cell metagenomics reveals metabolic interactions within the superorganism composed of flagellate Streblomastix strix and complex community of Bacteroidetes bacteria on its surface.</title>
        <authorList>
            <person name="Treitli S.C."/>
            <person name="Kolisko M."/>
            <person name="Husnik F."/>
            <person name="Keeling P."/>
            <person name="Hampl V."/>
        </authorList>
    </citation>
    <scope>NUCLEOTIDE SEQUENCE [LARGE SCALE GENOMIC DNA]</scope>
    <source>
        <strain evidence="4">ST1C</strain>
    </source>
</reference>
<organism evidence="4 5">
    <name type="scientific">Streblomastix strix</name>
    <dbReference type="NCBI Taxonomy" id="222440"/>
    <lineage>
        <taxon>Eukaryota</taxon>
        <taxon>Metamonada</taxon>
        <taxon>Preaxostyla</taxon>
        <taxon>Oxymonadida</taxon>
        <taxon>Streblomastigidae</taxon>
        <taxon>Streblomastix</taxon>
    </lineage>
</organism>
<dbReference type="InterPro" id="IPR050115">
    <property type="entry name" value="Proteasome_alpha"/>
</dbReference>
<dbReference type="InterPro" id="IPR000426">
    <property type="entry name" value="Proteasome_asu_N"/>
</dbReference>
<gene>
    <name evidence="4" type="ORF">EZS28_034973</name>
</gene>
<dbReference type="PANTHER" id="PTHR11599">
    <property type="entry name" value="PROTEASOME SUBUNIT ALPHA/BETA"/>
    <property type="match status" value="1"/>
</dbReference>
<evidence type="ECO:0000313" key="5">
    <source>
        <dbReference type="Proteomes" id="UP000324800"/>
    </source>
</evidence>
<proteinExistence type="inferred from homology"/>
<dbReference type="AlphaFoldDB" id="A0A5J4UHP3"/>
<dbReference type="SUPFAM" id="SSF56235">
    <property type="entry name" value="N-terminal nucleophile aminohydrolases (Ntn hydrolases)"/>
    <property type="match status" value="1"/>
</dbReference>
<keyword evidence="1 2" id="KW-0647">Proteasome</keyword>
<dbReference type="SMART" id="SM00948">
    <property type="entry name" value="Proteasome_A_N"/>
    <property type="match status" value="1"/>
</dbReference>
<evidence type="ECO:0000259" key="3">
    <source>
        <dbReference type="SMART" id="SM00948"/>
    </source>
</evidence>
<name>A0A5J4UHP3_9EUKA</name>
<accession>A0A5J4UHP3</accession>
<feature type="non-terminal residue" evidence="4">
    <location>
        <position position="155"/>
    </location>
</feature>
<sequence length="155" mass="16521">MTEDSYSYSLTTFSRNGKLLQIEHALAAVNNGSVALGLKAANGVVLATAKKNAPLVDETSVERISIISENVGAVFSGLSPDFRVIINKARKEAELYKLKFGEEASALAIASFIGSIMQEYTQRGGVRPMGCSLLVAGYNAKDKKSDLYQIDPSGA</sequence>
<dbReference type="GO" id="GO:0019773">
    <property type="term" value="C:proteasome core complex, alpha-subunit complex"/>
    <property type="evidence" value="ECO:0007669"/>
    <property type="project" value="UniProtKB-UniRule"/>
</dbReference>
<dbReference type="Pfam" id="PF10584">
    <property type="entry name" value="Proteasome_A_N"/>
    <property type="match status" value="1"/>
</dbReference>
<dbReference type="Pfam" id="PF00227">
    <property type="entry name" value="Proteasome"/>
    <property type="match status" value="1"/>
</dbReference>
<dbReference type="Proteomes" id="UP000324800">
    <property type="component" value="Unassembled WGS sequence"/>
</dbReference>